<accession>A0ABS5U9J0</accession>
<dbReference type="InterPro" id="IPR036724">
    <property type="entry name" value="Cobalamin-bd_sf"/>
</dbReference>
<dbReference type="SMART" id="SM00729">
    <property type="entry name" value="Elp3"/>
    <property type="match status" value="1"/>
</dbReference>
<keyword evidence="9" id="KW-1185">Reference proteome</keyword>
<dbReference type="InterPro" id="IPR034466">
    <property type="entry name" value="Methyltransferase_Class_B"/>
</dbReference>
<reference evidence="8 9" key="1">
    <citation type="submission" date="2021-05" db="EMBL/GenBank/DDBJ databases">
        <title>The draft genome of Geobacter chapellei DSM 13688.</title>
        <authorList>
            <person name="Xu Z."/>
            <person name="Masuda Y."/>
            <person name="Itoh H."/>
            <person name="Senoo K."/>
        </authorList>
    </citation>
    <scope>NUCLEOTIDE SEQUENCE [LARGE SCALE GENOMIC DNA]</scope>
    <source>
        <strain evidence="8 9">DSM 13688</strain>
    </source>
</reference>
<comment type="caution">
    <text evidence="8">The sequence shown here is derived from an EMBL/GenBank/DDBJ whole genome shotgun (WGS) entry which is preliminary data.</text>
</comment>
<dbReference type="SFLD" id="SFLDS00029">
    <property type="entry name" value="Radical_SAM"/>
    <property type="match status" value="1"/>
</dbReference>
<dbReference type="Gene3D" id="3.80.30.20">
    <property type="entry name" value="tm_1862 like domain"/>
    <property type="match status" value="1"/>
</dbReference>
<dbReference type="SFLD" id="SFLDG01123">
    <property type="entry name" value="methyltransferase_(Class_B)"/>
    <property type="match status" value="1"/>
</dbReference>
<dbReference type="PROSITE" id="PS51332">
    <property type="entry name" value="B12_BINDING"/>
    <property type="match status" value="1"/>
</dbReference>
<dbReference type="InterPro" id="IPR006158">
    <property type="entry name" value="Cobalamin-bd"/>
</dbReference>
<dbReference type="Gene3D" id="3.40.50.280">
    <property type="entry name" value="Cobalamin-binding domain"/>
    <property type="match status" value="1"/>
</dbReference>
<evidence type="ECO:0000259" key="7">
    <source>
        <dbReference type="PROSITE" id="PS51918"/>
    </source>
</evidence>
<name>A0ABS5U9J0_9BACT</name>
<organism evidence="8 9">
    <name type="scientific">Pelotalea chapellei</name>
    <dbReference type="NCBI Taxonomy" id="44671"/>
    <lineage>
        <taxon>Bacteria</taxon>
        <taxon>Pseudomonadati</taxon>
        <taxon>Thermodesulfobacteriota</taxon>
        <taxon>Desulfuromonadia</taxon>
        <taxon>Geobacterales</taxon>
        <taxon>Geobacteraceae</taxon>
        <taxon>Pelotalea</taxon>
    </lineage>
</organism>
<evidence type="ECO:0000256" key="1">
    <source>
        <dbReference type="ARBA" id="ARBA00001966"/>
    </source>
</evidence>
<evidence type="ECO:0000256" key="3">
    <source>
        <dbReference type="ARBA" id="ARBA00022723"/>
    </source>
</evidence>
<gene>
    <name evidence="8" type="ORF">KJB30_10960</name>
</gene>
<dbReference type="InterPro" id="IPR051198">
    <property type="entry name" value="BchE-like"/>
</dbReference>
<keyword evidence="4" id="KW-0408">Iron</keyword>
<dbReference type="InterPro" id="IPR006638">
    <property type="entry name" value="Elp3/MiaA/NifB-like_rSAM"/>
</dbReference>
<dbReference type="InterPro" id="IPR025288">
    <property type="entry name" value="DUF4080"/>
</dbReference>
<protein>
    <submittedName>
        <fullName evidence="8">B12-binding domain-containing radical SAM protein</fullName>
    </submittedName>
</protein>
<dbReference type="InterPro" id="IPR058240">
    <property type="entry name" value="rSAM_sf"/>
</dbReference>
<dbReference type="Pfam" id="PF04055">
    <property type="entry name" value="Radical_SAM"/>
    <property type="match status" value="1"/>
</dbReference>
<dbReference type="Proteomes" id="UP000784128">
    <property type="component" value="Unassembled WGS sequence"/>
</dbReference>
<dbReference type="Pfam" id="PF13311">
    <property type="entry name" value="DUF4080"/>
    <property type="match status" value="1"/>
</dbReference>
<evidence type="ECO:0000256" key="4">
    <source>
        <dbReference type="ARBA" id="ARBA00023004"/>
    </source>
</evidence>
<dbReference type="CDD" id="cd01335">
    <property type="entry name" value="Radical_SAM"/>
    <property type="match status" value="1"/>
</dbReference>
<dbReference type="SUPFAM" id="SSF102114">
    <property type="entry name" value="Radical SAM enzymes"/>
    <property type="match status" value="1"/>
</dbReference>
<evidence type="ECO:0000256" key="5">
    <source>
        <dbReference type="ARBA" id="ARBA00023014"/>
    </source>
</evidence>
<keyword evidence="5" id="KW-0411">Iron-sulfur</keyword>
<dbReference type="InterPro" id="IPR023404">
    <property type="entry name" value="rSAM_horseshoe"/>
</dbReference>
<dbReference type="Pfam" id="PF02310">
    <property type="entry name" value="B12-binding"/>
    <property type="match status" value="1"/>
</dbReference>
<evidence type="ECO:0000259" key="6">
    <source>
        <dbReference type="PROSITE" id="PS51332"/>
    </source>
</evidence>
<keyword evidence="2" id="KW-0949">S-adenosyl-L-methionine</keyword>
<feature type="domain" description="Radical SAM core" evidence="7">
    <location>
        <begin position="178"/>
        <end position="408"/>
    </location>
</feature>
<feature type="domain" description="B12-binding" evidence="6">
    <location>
        <begin position="1"/>
        <end position="135"/>
    </location>
</feature>
<dbReference type="InterPro" id="IPR007197">
    <property type="entry name" value="rSAM"/>
</dbReference>
<dbReference type="PANTHER" id="PTHR43409">
    <property type="entry name" value="ANAEROBIC MAGNESIUM-PROTOPORPHYRIN IX MONOMETHYL ESTER CYCLASE-RELATED"/>
    <property type="match status" value="1"/>
</dbReference>
<evidence type="ECO:0000256" key="2">
    <source>
        <dbReference type="ARBA" id="ARBA00022691"/>
    </source>
</evidence>
<sequence length="565" mass="63722">MKLLLTTLHAKYSHASLALPCLATCCRDLSGIETVIREWTVNEPREQILRQIIAERADIIGFSCYIWNIEPTLQLISDIKKIAADTIIILGGPEASFNVFELMHDNSAVDFVVKGEGEKVFRKLLETVLARHIAPPESTKEIENLFSREDGDIVSGPLSTATVELDSIPSPFKAGLVELSKPLIYYETSRGCPFSCAFCLSSVEGTVRSFSPQRIESDLLFLMDRNIAQIKLVDRTFNYDARRADQIWEFILEHNQGSHFHFEIAADLLTGDNLELLRRVPPDTFRFEIGVQSTSPGTLQSVARKADLVRICDNVKRLRNETEVELHLDLVAGLPGEDYNGLLASLQVVADLNPHVIQIEPLKVLKGSPMREIARREGYRYSDSPPYTILGTPWLSFDDICRIVTIGRLLDLFHNHGGFKHALHFMQQRMSLSEFLDTISRRSAGENLSGRNTRRIYELFAHLADPLLSEAERHQLHDALFFDYCCSEMPLQGKLPAFIGDRQECAWPSRRELPDGLELPEGSRIKIFTFSFLKDYRGDKWQEGPAAVTFVYASVAGDGLRIIVA</sequence>
<keyword evidence="3" id="KW-0479">Metal-binding</keyword>
<dbReference type="PROSITE" id="PS51918">
    <property type="entry name" value="RADICAL_SAM"/>
    <property type="match status" value="1"/>
</dbReference>
<proteinExistence type="predicted"/>
<evidence type="ECO:0000313" key="9">
    <source>
        <dbReference type="Proteomes" id="UP000784128"/>
    </source>
</evidence>
<dbReference type="SUPFAM" id="SSF52242">
    <property type="entry name" value="Cobalamin (vitamin B12)-binding domain"/>
    <property type="match status" value="1"/>
</dbReference>
<dbReference type="SFLD" id="SFLDG01082">
    <property type="entry name" value="B12-binding_domain_containing"/>
    <property type="match status" value="1"/>
</dbReference>
<dbReference type="EMBL" id="JAHDYS010000009">
    <property type="protein sequence ID" value="MBT1072308.1"/>
    <property type="molecule type" value="Genomic_DNA"/>
</dbReference>
<evidence type="ECO:0000313" key="8">
    <source>
        <dbReference type="EMBL" id="MBT1072308.1"/>
    </source>
</evidence>
<comment type="cofactor">
    <cofactor evidence="1">
        <name>[4Fe-4S] cluster</name>
        <dbReference type="ChEBI" id="CHEBI:49883"/>
    </cofactor>
</comment>
<dbReference type="CDD" id="cd02068">
    <property type="entry name" value="radical_SAM_B12_BD"/>
    <property type="match status" value="1"/>
</dbReference>
<dbReference type="PANTHER" id="PTHR43409:SF16">
    <property type="entry name" value="SLR0320 PROTEIN"/>
    <property type="match status" value="1"/>
</dbReference>